<sequence>MVMERRHWKWFFKSVNLSEINFQT</sequence>
<reference evidence="1" key="1">
    <citation type="submission" date="2018-02" db="EMBL/GenBank/DDBJ databases">
        <title>Rhizophora mucronata_Transcriptome.</title>
        <authorList>
            <person name="Meera S.P."/>
            <person name="Sreeshan A."/>
            <person name="Augustine A."/>
        </authorList>
    </citation>
    <scope>NUCLEOTIDE SEQUENCE</scope>
    <source>
        <tissue evidence="1">Leaf</tissue>
    </source>
</reference>
<accession>A0A2P2II71</accession>
<proteinExistence type="predicted"/>
<dbReference type="EMBL" id="GGEC01000442">
    <property type="protein sequence ID" value="MBW80925.1"/>
    <property type="molecule type" value="Transcribed_RNA"/>
</dbReference>
<evidence type="ECO:0000313" key="1">
    <source>
        <dbReference type="EMBL" id="MBW80925.1"/>
    </source>
</evidence>
<organism evidence="1">
    <name type="scientific">Rhizophora mucronata</name>
    <name type="common">Asiatic mangrove</name>
    <dbReference type="NCBI Taxonomy" id="61149"/>
    <lineage>
        <taxon>Eukaryota</taxon>
        <taxon>Viridiplantae</taxon>
        <taxon>Streptophyta</taxon>
        <taxon>Embryophyta</taxon>
        <taxon>Tracheophyta</taxon>
        <taxon>Spermatophyta</taxon>
        <taxon>Magnoliopsida</taxon>
        <taxon>eudicotyledons</taxon>
        <taxon>Gunneridae</taxon>
        <taxon>Pentapetalae</taxon>
        <taxon>rosids</taxon>
        <taxon>fabids</taxon>
        <taxon>Malpighiales</taxon>
        <taxon>Rhizophoraceae</taxon>
        <taxon>Rhizophora</taxon>
    </lineage>
</organism>
<name>A0A2P2II71_RHIMU</name>
<dbReference type="AlphaFoldDB" id="A0A2P2II71"/>
<protein>
    <submittedName>
        <fullName evidence="1">Uncharacterized protein</fullName>
    </submittedName>
</protein>